<feature type="region of interest" description="Disordered" evidence="3">
    <location>
        <begin position="688"/>
        <end position="736"/>
    </location>
</feature>
<evidence type="ECO:0000256" key="1">
    <source>
        <dbReference type="ARBA" id="ARBA00004123"/>
    </source>
</evidence>
<comment type="subcellular location">
    <subcellularLocation>
        <location evidence="1">Nucleus</location>
    </subcellularLocation>
</comment>
<feature type="region of interest" description="Disordered" evidence="3">
    <location>
        <begin position="82"/>
        <end position="106"/>
    </location>
</feature>
<dbReference type="PANTHER" id="PTHR37534:SF10">
    <property type="entry name" value="ZN(II)2CYS6 TRANSCRIPTION FACTOR (EUROFUNG)"/>
    <property type="match status" value="1"/>
</dbReference>
<dbReference type="OrthoDB" id="5278208at2759"/>
<dbReference type="InterPro" id="IPR036864">
    <property type="entry name" value="Zn2-C6_fun-type_DNA-bd_sf"/>
</dbReference>
<reference evidence="5" key="1">
    <citation type="journal article" date="2020" name="Stud. Mycol.">
        <title>101 Dothideomycetes genomes: a test case for predicting lifestyles and emergence of pathogens.</title>
        <authorList>
            <person name="Haridas S."/>
            <person name="Albert R."/>
            <person name="Binder M."/>
            <person name="Bloem J."/>
            <person name="Labutti K."/>
            <person name="Salamov A."/>
            <person name="Andreopoulos B."/>
            <person name="Baker S."/>
            <person name="Barry K."/>
            <person name="Bills G."/>
            <person name="Bluhm B."/>
            <person name="Cannon C."/>
            <person name="Castanera R."/>
            <person name="Culley D."/>
            <person name="Daum C."/>
            <person name="Ezra D."/>
            <person name="Gonzalez J."/>
            <person name="Henrissat B."/>
            <person name="Kuo A."/>
            <person name="Liang C."/>
            <person name="Lipzen A."/>
            <person name="Lutzoni F."/>
            <person name="Magnuson J."/>
            <person name="Mondo S."/>
            <person name="Nolan M."/>
            <person name="Ohm R."/>
            <person name="Pangilinan J."/>
            <person name="Park H.-J."/>
            <person name="Ramirez L."/>
            <person name="Alfaro M."/>
            <person name="Sun H."/>
            <person name="Tritt A."/>
            <person name="Yoshinaga Y."/>
            <person name="Zwiers L.-H."/>
            <person name="Turgeon B."/>
            <person name="Goodwin S."/>
            <person name="Spatafora J."/>
            <person name="Crous P."/>
            <person name="Grigoriev I."/>
        </authorList>
    </citation>
    <scope>NUCLEOTIDE SEQUENCE</scope>
    <source>
        <strain evidence="5">CBS 675.92</strain>
    </source>
</reference>
<dbReference type="Pfam" id="PF00172">
    <property type="entry name" value="Zn_clus"/>
    <property type="match status" value="1"/>
</dbReference>
<protein>
    <recommendedName>
        <fullName evidence="4">Zn(2)-C6 fungal-type domain-containing protein</fullName>
    </recommendedName>
</protein>
<feature type="compositionally biased region" description="Low complexity" evidence="3">
    <location>
        <begin position="688"/>
        <end position="705"/>
    </location>
</feature>
<dbReference type="GO" id="GO:0000981">
    <property type="term" value="F:DNA-binding transcription factor activity, RNA polymerase II-specific"/>
    <property type="evidence" value="ECO:0007669"/>
    <property type="project" value="InterPro"/>
</dbReference>
<feature type="region of interest" description="Disordered" evidence="3">
    <location>
        <begin position="139"/>
        <end position="244"/>
    </location>
</feature>
<dbReference type="AlphaFoldDB" id="A0A6A5U6V0"/>
<feature type="compositionally biased region" description="Polar residues" evidence="3">
    <location>
        <begin position="707"/>
        <end position="724"/>
    </location>
</feature>
<dbReference type="Pfam" id="PF11951">
    <property type="entry name" value="Fungal_trans_2"/>
    <property type="match status" value="1"/>
</dbReference>
<keyword evidence="2" id="KW-0539">Nucleus</keyword>
<name>A0A6A5U6V0_9PLEO</name>
<dbReference type="Proteomes" id="UP000800035">
    <property type="component" value="Unassembled WGS sequence"/>
</dbReference>
<feature type="compositionally biased region" description="Polar residues" evidence="3">
    <location>
        <begin position="198"/>
        <end position="226"/>
    </location>
</feature>
<gene>
    <name evidence="5" type="ORF">CC80DRAFT_260893</name>
</gene>
<dbReference type="GO" id="GO:0045944">
    <property type="term" value="P:positive regulation of transcription by RNA polymerase II"/>
    <property type="evidence" value="ECO:0007669"/>
    <property type="project" value="TreeGrafter"/>
</dbReference>
<accession>A0A6A5U6V0</accession>
<dbReference type="SMART" id="SM00066">
    <property type="entry name" value="GAL4"/>
    <property type="match status" value="1"/>
</dbReference>
<dbReference type="PROSITE" id="PS50048">
    <property type="entry name" value="ZN2_CY6_FUNGAL_2"/>
    <property type="match status" value="1"/>
</dbReference>
<dbReference type="CDD" id="cd00067">
    <property type="entry name" value="GAL4"/>
    <property type="match status" value="1"/>
</dbReference>
<evidence type="ECO:0000256" key="3">
    <source>
        <dbReference type="SAM" id="MobiDB-lite"/>
    </source>
</evidence>
<feature type="compositionally biased region" description="Low complexity" evidence="3">
    <location>
        <begin position="152"/>
        <end position="164"/>
    </location>
</feature>
<dbReference type="PROSITE" id="PS00463">
    <property type="entry name" value="ZN2_CY6_FUNGAL_1"/>
    <property type="match status" value="1"/>
</dbReference>
<feature type="compositionally biased region" description="Low complexity" evidence="3">
    <location>
        <begin position="234"/>
        <end position="243"/>
    </location>
</feature>
<keyword evidence="6" id="KW-1185">Reference proteome</keyword>
<dbReference type="InterPro" id="IPR021858">
    <property type="entry name" value="Fun_TF"/>
</dbReference>
<dbReference type="SUPFAM" id="SSF57701">
    <property type="entry name" value="Zn2/Cys6 DNA-binding domain"/>
    <property type="match status" value="1"/>
</dbReference>
<proteinExistence type="predicted"/>
<dbReference type="EMBL" id="ML976982">
    <property type="protein sequence ID" value="KAF1960595.1"/>
    <property type="molecule type" value="Genomic_DNA"/>
</dbReference>
<dbReference type="Gene3D" id="4.10.240.10">
    <property type="entry name" value="Zn(2)-C6 fungal-type DNA-binding domain"/>
    <property type="match status" value="1"/>
</dbReference>
<feature type="compositionally biased region" description="Basic and acidic residues" evidence="3">
    <location>
        <begin position="725"/>
        <end position="736"/>
    </location>
</feature>
<dbReference type="GO" id="GO:0008270">
    <property type="term" value="F:zinc ion binding"/>
    <property type="evidence" value="ECO:0007669"/>
    <property type="project" value="InterPro"/>
</dbReference>
<sequence length="736" mass="83438">MSGYYPPNTNIPPQYYNVNPNMVPNPNMVNVPPMMAPDGSYVHPVLESPVYHSMPGPFVSYPDQHIQQPYIGQYEDVPGAMDPAQGGNARVRRRPGPGDQVKHRRTRSGCYTCRQRRVKCDETHPVCERCRKGSRECIYPDAQSNQKGGRSGSKAGKSSAAEGSSPEDTHDEGNDRLPPILDDDEDSGMETDPKENQETSNTPALTLDHSPTPSTEASLTTPNTVTRPPLPQKSSQSSTNPSSITRQIASLPKDVQFYLEYFSKNMSHHHYALKRNTGDFLKTDFLKHALKYEPLLYAVVGYAAYFHTLSNPDGHISTFLRYYNESVTRLLLSMQKSKKQGLATFLTVLQLAAIEEVLGDWVNLMGHQKAAYEMLTRLYTPKTITQSNFHLKVLLWYVRFDLFVGFQSGGEATLSRDWYVAVHEHYVQRNRDGPDDLNLKYEERFAYSRLVAKDVHDFFSRKGKGQMSDEAFMQRLPQLEEMVNNLDKNIDPELLNPKMKVKRFPGTPEPDNIVNPYEPDILWDGSHWTSNYLLLDMYGIIFMFNVSISMAMRKPFEPHVIDKAFRTAQIFEAIRLYPGAPPGAMLEAQATVAIGMIFLPKDPKTSNWCRRTYARIESAGYIYPSILRSQMLEGWGVPQSDWWLPNDEGCPPVIRSIKNFIRERTTTPKDQVSEDLRQMRGIFSTLTISESPSSSNSSNTPIENIMGTPSTINETSMYTNTSPDQKYRYDGEFTSA</sequence>
<dbReference type="GO" id="GO:0005634">
    <property type="term" value="C:nucleus"/>
    <property type="evidence" value="ECO:0007669"/>
    <property type="project" value="UniProtKB-SubCell"/>
</dbReference>
<organism evidence="5 6">
    <name type="scientific">Byssothecium circinans</name>
    <dbReference type="NCBI Taxonomy" id="147558"/>
    <lineage>
        <taxon>Eukaryota</taxon>
        <taxon>Fungi</taxon>
        <taxon>Dikarya</taxon>
        <taxon>Ascomycota</taxon>
        <taxon>Pezizomycotina</taxon>
        <taxon>Dothideomycetes</taxon>
        <taxon>Pleosporomycetidae</taxon>
        <taxon>Pleosporales</taxon>
        <taxon>Massarineae</taxon>
        <taxon>Massarinaceae</taxon>
        <taxon>Byssothecium</taxon>
    </lineage>
</organism>
<dbReference type="PANTHER" id="PTHR37534">
    <property type="entry name" value="TRANSCRIPTIONAL ACTIVATOR PROTEIN UGA3"/>
    <property type="match status" value="1"/>
</dbReference>
<evidence type="ECO:0000256" key="2">
    <source>
        <dbReference type="ARBA" id="ARBA00023242"/>
    </source>
</evidence>
<evidence type="ECO:0000259" key="4">
    <source>
        <dbReference type="PROSITE" id="PS50048"/>
    </source>
</evidence>
<evidence type="ECO:0000313" key="6">
    <source>
        <dbReference type="Proteomes" id="UP000800035"/>
    </source>
</evidence>
<evidence type="ECO:0000313" key="5">
    <source>
        <dbReference type="EMBL" id="KAF1960595.1"/>
    </source>
</evidence>
<feature type="domain" description="Zn(2)-C6 fungal-type" evidence="4">
    <location>
        <begin position="109"/>
        <end position="139"/>
    </location>
</feature>
<dbReference type="InterPro" id="IPR001138">
    <property type="entry name" value="Zn2Cys6_DnaBD"/>
</dbReference>
<dbReference type="GO" id="GO:0000976">
    <property type="term" value="F:transcription cis-regulatory region binding"/>
    <property type="evidence" value="ECO:0007669"/>
    <property type="project" value="TreeGrafter"/>
</dbReference>